<dbReference type="Proteomes" id="UP000516314">
    <property type="component" value="Chromosome 5"/>
</dbReference>
<dbReference type="EMBL" id="LR881470">
    <property type="protein sequence ID" value="CAD5332774.1"/>
    <property type="molecule type" value="Genomic_DNA"/>
</dbReference>
<feature type="compositionally biased region" description="Low complexity" evidence="1">
    <location>
        <begin position="12"/>
        <end position="22"/>
    </location>
</feature>
<protein>
    <submittedName>
        <fullName evidence="2">(thale cress) hypothetical protein</fullName>
    </submittedName>
</protein>
<dbReference type="AlphaFoldDB" id="A0A7G2FDA9"/>
<evidence type="ECO:0000313" key="3">
    <source>
        <dbReference type="Proteomes" id="UP000516314"/>
    </source>
</evidence>
<organism evidence="2 3">
    <name type="scientific">Arabidopsis thaliana</name>
    <name type="common">Mouse-ear cress</name>
    <dbReference type="NCBI Taxonomy" id="3702"/>
    <lineage>
        <taxon>Eukaryota</taxon>
        <taxon>Viridiplantae</taxon>
        <taxon>Streptophyta</taxon>
        <taxon>Embryophyta</taxon>
        <taxon>Tracheophyta</taxon>
        <taxon>Spermatophyta</taxon>
        <taxon>Magnoliopsida</taxon>
        <taxon>eudicotyledons</taxon>
        <taxon>Gunneridae</taxon>
        <taxon>Pentapetalae</taxon>
        <taxon>rosids</taxon>
        <taxon>malvids</taxon>
        <taxon>Brassicales</taxon>
        <taxon>Brassicaceae</taxon>
        <taxon>Camelineae</taxon>
        <taxon>Arabidopsis</taxon>
    </lineage>
</organism>
<name>A0A7G2FDA9_ARATH</name>
<feature type="compositionally biased region" description="Polar residues" evidence="1">
    <location>
        <begin position="1"/>
        <end position="11"/>
    </location>
</feature>
<proteinExistence type="predicted"/>
<feature type="region of interest" description="Disordered" evidence="1">
    <location>
        <begin position="1"/>
        <end position="38"/>
    </location>
</feature>
<reference evidence="2 3" key="1">
    <citation type="submission" date="2020-09" db="EMBL/GenBank/DDBJ databases">
        <authorList>
            <person name="Ashkenazy H."/>
        </authorList>
    </citation>
    <scope>NUCLEOTIDE SEQUENCE [LARGE SCALE GENOMIC DNA]</scope>
    <source>
        <strain evidence="3">cv. Cdm-0</strain>
    </source>
</reference>
<gene>
    <name evidence="2" type="ORF">AT9943_LOCUS20162</name>
</gene>
<sequence>METKATDSNAVTTFHTTSSTTTDNKLSSGRRQLSHLGTDPDEVKWIGHHQRIDDGIEVDSSVCVCKILLVSN</sequence>
<evidence type="ECO:0000256" key="1">
    <source>
        <dbReference type="SAM" id="MobiDB-lite"/>
    </source>
</evidence>
<accession>A0A7G2FDA9</accession>
<evidence type="ECO:0000313" key="2">
    <source>
        <dbReference type="EMBL" id="CAD5332774.1"/>
    </source>
</evidence>